<dbReference type="AlphaFoldDB" id="A0A448WTF6"/>
<accession>A0A448WTF6</accession>
<dbReference type="GO" id="GO:0016255">
    <property type="term" value="P:attachment of GPI anchor to protein"/>
    <property type="evidence" value="ECO:0007669"/>
    <property type="project" value="InterPro"/>
</dbReference>
<dbReference type="PANTHER" id="PTHR12959">
    <property type="entry name" value="GPI TRANSAMIDASE COMPONENT PIG-T-RELATED"/>
    <property type="match status" value="1"/>
</dbReference>
<proteinExistence type="predicted"/>
<dbReference type="Proteomes" id="UP000784294">
    <property type="component" value="Unassembled WGS sequence"/>
</dbReference>
<reference evidence="1" key="1">
    <citation type="submission" date="2018-11" db="EMBL/GenBank/DDBJ databases">
        <authorList>
            <consortium name="Pathogen Informatics"/>
        </authorList>
    </citation>
    <scope>NUCLEOTIDE SEQUENCE</scope>
</reference>
<dbReference type="PANTHER" id="PTHR12959:SF11">
    <property type="entry name" value="GPI TRANSAMIDASE COMPONENT PIG-T"/>
    <property type="match status" value="1"/>
</dbReference>
<organism evidence="1 2">
    <name type="scientific">Protopolystoma xenopodis</name>
    <dbReference type="NCBI Taxonomy" id="117903"/>
    <lineage>
        <taxon>Eukaryota</taxon>
        <taxon>Metazoa</taxon>
        <taxon>Spiralia</taxon>
        <taxon>Lophotrochozoa</taxon>
        <taxon>Platyhelminthes</taxon>
        <taxon>Monogenea</taxon>
        <taxon>Polyopisthocotylea</taxon>
        <taxon>Polystomatidea</taxon>
        <taxon>Polystomatidae</taxon>
        <taxon>Protopolystoma</taxon>
    </lineage>
</organism>
<dbReference type="EMBL" id="CAAALY010043687">
    <property type="protein sequence ID" value="VEL19872.1"/>
    <property type="molecule type" value="Genomic_DNA"/>
</dbReference>
<dbReference type="GO" id="GO:0042765">
    <property type="term" value="C:GPI-anchor transamidase complex"/>
    <property type="evidence" value="ECO:0007669"/>
    <property type="project" value="InterPro"/>
</dbReference>
<sequence>MVDELHLSLIRGFWDDKLWGPIFDSAAPGGAEVWAWFEPNKNVDLLWSEMMHALSGLLCASLNQLSSSNQYIRPRWSYRPSGLTSNNISSRPDLYLRYAQLPGETVCTENLTPWSKLLPCKTLAGLASLLHPTSLYKSNYKSLKMDIRKMCWDEPCNYIGLELRQTLTVVFDRRFHYSTIQGNSLGPQVLCWAERLRIFVQLPIQVVFIS</sequence>
<dbReference type="OrthoDB" id="331263at2759"/>
<protein>
    <submittedName>
        <fullName evidence="1">Uncharacterized protein</fullName>
    </submittedName>
</protein>
<keyword evidence="2" id="KW-1185">Reference proteome</keyword>
<evidence type="ECO:0000313" key="2">
    <source>
        <dbReference type="Proteomes" id="UP000784294"/>
    </source>
</evidence>
<evidence type="ECO:0000313" key="1">
    <source>
        <dbReference type="EMBL" id="VEL19872.1"/>
    </source>
</evidence>
<dbReference type="InterPro" id="IPR007245">
    <property type="entry name" value="PIG-T"/>
</dbReference>
<comment type="caution">
    <text evidence="1">The sequence shown here is derived from an EMBL/GenBank/DDBJ whole genome shotgun (WGS) entry which is preliminary data.</text>
</comment>
<gene>
    <name evidence="1" type="ORF">PXEA_LOCUS13312</name>
</gene>
<dbReference type="Pfam" id="PF04113">
    <property type="entry name" value="Gpi16"/>
    <property type="match status" value="1"/>
</dbReference>
<name>A0A448WTF6_9PLAT</name>